<evidence type="ECO:0000256" key="2">
    <source>
        <dbReference type="ARBA" id="ARBA00022490"/>
    </source>
</evidence>
<dbReference type="Pfam" id="PF00929">
    <property type="entry name" value="RNase_T"/>
    <property type="match status" value="1"/>
</dbReference>
<dbReference type="InterPro" id="IPR013520">
    <property type="entry name" value="Ribonucl_H"/>
</dbReference>
<evidence type="ECO:0000259" key="9">
    <source>
        <dbReference type="SMART" id="SM00479"/>
    </source>
</evidence>
<dbReference type="Gene3D" id="3.30.420.10">
    <property type="entry name" value="Ribonuclease H-like superfamily/Ribonuclease H"/>
    <property type="match status" value="1"/>
</dbReference>
<protein>
    <submittedName>
        <fullName evidence="10">PAN2-PAN3 deadenylation complex catalytic subunit Pan2</fullName>
    </submittedName>
</protein>
<gene>
    <name evidence="10" type="primary">Pan2</name>
    <name evidence="10" type="ORF">TNCV_5046311</name>
</gene>
<dbReference type="PANTHER" id="PTHR15728">
    <property type="entry name" value="DEADENYLATION COMPLEX CATALYTIC SUBUNIT PAN2"/>
    <property type="match status" value="1"/>
</dbReference>
<evidence type="ECO:0000256" key="6">
    <source>
        <dbReference type="ARBA" id="ARBA00022801"/>
    </source>
</evidence>
<dbReference type="GO" id="GO:0003676">
    <property type="term" value="F:nucleic acid binding"/>
    <property type="evidence" value="ECO:0007669"/>
    <property type="project" value="InterPro"/>
</dbReference>
<proteinExistence type="predicted"/>
<keyword evidence="11" id="KW-1185">Reference proteome</keyword>
<keyword evidence="6" id="KW-0378">Hydrolase</keyword>
<accession>A0A8X6WHL9</accession>
<dbReference type="PANTHER" id="PTHR15728:SF0">
    <property type="entry name" value="PAN2-PAN3 DEADENYLATION COMPLEX CATALYTIC SUBUNIT PAN2"/>
    <property type="match status" value="1"/>
</dbReference>
<dbReference type="GO" id="GO:0006397">
    <property type="term" value="P:mRNA processing"/>
    <property type="evidence" value="ECO:0007669"/>
    <property type="project" value="UniProtKB-KW"/>
</dbReference>
<dbReference type="Pfam" id="PF13423">
    <property type="entry name" value="UCH_1"/>
    <property type="match status" value="1"/>
</dbReference>
<sequence>MFHESKIKDKTQTKFLKSLPDILVLNCGESKPEVEFLKSQLKLLYETADGSTMKTLPDFPILRKKQCRYGSLCKRIDCRYYHERKSVKMQDSNQPNQSWMPPSFQLKLKGGEVVVEECRNSGENKGFAEFVEENVETVGYELFAVVSVITDLQENGRDNIVSCIKVGPIGHMRHKGSAAYQWYLFNDFSIVPITTQEALYLNSEWKIPCVLYYARKDVNGRHDLRVLNPVGEQVFTEDVSLAARSGQSHMTFTPLTMEEGSLPAGQLVAMDAEFVTLNQEEAEIRSDGTRSTIRPSQMSVARISCVRGDGPLEGIPFIDDYISTQEQVVDYLTKFSGIQPGDLDASISSKHLTTLKATYQKLRFLIDTGVTFVGHGLKNDFRVINLVVPPAQVLDTVYLFQLPNKRMVSLRFLAWHFLDLKIQAETHDSIEDAKTALQLYKKFLELKQEGKLKEALKELYEVGRQIQWKVPGIDS</sequence>
<dbReference type="AlphaFoldDB" id="A0A8X6WHL9"/>
<keyword evidence="3" id="KW-0507">mRNA processing</keyword>
<organism evidence="10 11">
    <name type="scientific">Trichonephila clavipes</name>
    <name type="common">Golden silk orbweaver</name>
    <name type="synonym">Nephila clavipes</name>
    <dbReference type="NCBI Taxonomy" id="2585209"/>
    <lineage>
        <taxon>Eukaryota</taxon>
        <taxon>Metazoa</taxon>
        <taxon>Ecdysozoa</taxon>
        <taxon>Arthropoda</taxon>
        <taxon>Chelicerata</taxon>
        <taxon>Arachnida</taxon>
        <taxon>Araneae</taxon>
        <taxon>Araneomorphae</taxon>
        <taxon>Entelegynae</taxon>
        <taxon>Araneoidea</taxon>
        <taxon>Nephilidae</taxon>
        <taxon>Trichonephila</taxon>
    </lineage>
</organism>
<dbReference type="GO" id="GO:0004535">
    <property type="term" value="F:poly(A)-specific ribonuclease activity"/>
    <property type="evidence" value="ECO:0007669"/>
    <property type="project" value="UniProtKB-EC"/>
</dbReference>
<evidence type="ECO:0000256" key="8">
    <source>
        <dbReference type="ARBA" id="ARBA00023242"/>
    </source>
</evidence>
<dbReference type="CDD" id="cd06143">
    <property type="entry name" value="PAN2_exo"/>
    <property type="match status" value="1"/>
</dbReference>
<keyword evidence="8" id="KW-0539">Nucleus</keyword>
<dbReference type="FunFam" id="3.30.420.10:FF:000011">
    <property type="entry name" value="PAN2-PAN3 deadenylation complex catalytic subunit PAN2"/>
    <property type="match status" value="1"/>
</dbReference>
<dbReference type="Proteomes" id="UP000887159">
    <property type="component" value="Unassembled WGS sequence"/>
</dbReference>
<dbReference type="GO" id="GO:0000289">
    <property type="term" value="P:nuclear-transcribed mRNA poly(A) tail shortening"/>
    <property type="evidence" value="ECO:0007669"/>
    <property type="project" value="TreeGrafter"/>
</dbReference>
<comment type="caution">
    <text evidence="10">The sequence shown here is derived from an EMBL/GenBank/DDBJ whole genome shotgun (WGS) entry which is preliminary data.</text>
</comment>
<dbReference type="SMART" id="SM00479">
    <property type="entry name" value="EXOIII"/>
    <property type="match status" value="1"/>
</dbReference>
<comment type="catalytic activity">
    <reaction evidence="1">
        <text>Exonucleolytic cleavage of poly(A) to 5'-AMP.</text>
        <dbReference type="EC" id="3.1.13.4"/>
    </reaction>
</comment>
<reference evidence="10" key="1">
    <citation type="submission" date="2020-08" db="EMBL/GenBank/DDBJ databases">
        <title>Multicomponent nature underlies the extraordinary mechanical properties of spider dragline silk.</title>
        <authorList>
            <person name="Kono N."/>
            <person name="Nakamura H."/>
            <person name="Mori M."/>
            <person name="Yoshida Y."/>
            <person name="Ohtoshi R."/>
            <person name="Malay A.D."/>
            <person name="Moran D.A.P."/>
            <person name="Tomita M."/>
            <person name="Numata K."/>
            <person name="Arakawa K."/>
        </authorList>
    </citation>
    <scope>NUCLEOTIDE SEQUENCE</scope>
</reference>
<dbReference type="InterPro" id="IPR028881">
    <property type="entry name" value="PAN2_UCH_dom"/>
</dbReference>
<keyword evidence="4" id="KW-0540">Nuclease</keyword>
<feature type="domain" description="Exonuclease" evidence="9">
    <location>
        <begin position="266"/>
        <end position="449"/>
    </location>
</feature>
<dbReference type="InterPro" id="IPR050785">
    <property type="entry name" value="PAN2-PAN3_catalytic_subunit"/>
</dbReference>
<name>A0A8X6WHL9_TRICX</name>
<evidence type="ECO:0000256" key="3">
    <source>
        <dbReference type="ARBA" id="ARBA00022664"/>
    </source>
</evidence>
<dbReference type="Gene3D" id="3.90.70.10">
    <property type="entry name" value="Cysteine proteinases"/>
    <property type="match status" value="1"/>
</dbReference>
<dbReference type="GO" id="GO:0031251">
    <property type="term" value="C:PAN complex"/>
    <property type="evidence" value="ECO:0007669"/>
    <property type="project" value="TreeGrafter"/>
</dbReference>
<evidence type="ECO:0000256" key="5">
    <source>
        <dbReference type="ARBA" id="ARBA00022723"/>
    </source>
</evidence>
<dbReference type="SUPFAM" id="SSF53098">
    <property type="entry name" value="Ribonuclease H-like"/>
    <property type="match status" value="1"/>
</dbReference>
<dbReference type="InterPro" id="IPR012337">
    <property type="entry name" value="RNaseH-like_sf"/>
</dbReference>
<evidence type="ECO:0000256" key="7">
    <source>
        <dbReference type="ARBA" id="ARBA00022839"/>
    </source>
</evidence>
<dbReference type="GO" id="GO:0046872">
    <property type="term" value="F:metal ion binding"/>
    <property type="evidence" value="ECO:0007669"/>
    <property type="project" value="UniProtKB-KW"/>
</dbReference>
<evidence type="ECO:0000313" key="11">
    <source>
        <dbReference type="Proteomes" id="UP000887159"/>
    </source>
</evidence>
<dbReference type="InterPro" id="IPR036397">
    <property type="entry name" value="RNaseH_sf"/>
</dbReference>
<keyword evidence="5" id="KW-0479">Metal-binding</keyword>
<dbReference type="CDD" id="cd02257">
    <property type="entry name" value="Peptidase_C19"/>
    <property type="match status" value="1"/>
</dbReference>
<dbReference type="EMBL" id="BMAU01021430">
    <property type="protein sequence ID" value="GFY35257.1"/>
    <property type="molecule type" value="Genomic_DNA"/>
</dbReference>
<evidence type="ECO:0000256" key="1">
    <source>
        <dbReference type="ARBA" id="ARBA00001663"/>
    </source>
</evidence>
<keyword evidence="2" id="KW-0963">Cytoplasm</keyword>
<dbReference type="GO" id="GO:0000932">
    <property type="term" value="C:P-body"/>
    <property type="evidence" value="ECO:0007669"/>
    <property type="project" value="TreeGrafter"/>
</dbReference>
<keyword evidence="7" id="KW-0269">Exonuclease</keyword>
<evidence type="ECO:0000256" key="4">
    <source>
        <dbReference type="ARBA" id="ARBA00022722"/>
    </source>
</evidence>
<evidence type="ECO:0000313" key="10">
    <source>
        <dbReference type="EMBL" id="GFY35257.1"/>
    </source>
</evidence>